<feature type="compositionally biased region" description="Basic and acidic residues" evidence="1">
    <location>
        <begin position="146"/>
        <end position="160"/>
    </location>
</feature>
<dbReference type="InterPro" id="IPR037394">
    <property type="entry name" value="TBATA-like"/>
</dbReference>
<dbReference type="PANTHER" id="PTHR33772:SF1">
    <property type="entry name" value="PROTEIN TBATA"/>
    <property type="match status" value="1"/>
</dbReference>
<dbReference type="Ensembl" id="ENSPNAT00000012120.2">
    <property type="protein sequence ID" value="ENSPNAP00000001454.1"/>
    <property type="gene ID" value="ENSPNAG00000000754.2"/>
</dbReference>
<evidence type="ECO:0000313" key="3">
    <source>
        <dbReference type="Proteomes" id="UP001501920"/>
    </source>
</evidence>
<accession>A0A3B4BSK3</accession>
<reference evidence="2" key="2">
    <citation type="submission" date="2025-08" db="UniProtKB">
        <authorList>
            <consortium name="Ensembl"/>
        </authorList>
    </citation>
    <scope>IDENTIFICATION</scope>
</reference>
<dbReference type="Proteomes" id="UP001501920">
    <property type="component" value="Chromosome 13"/>
</dbReference>
<gene>
    <name evidence="2" type="primary">TBATA</name>
</gene>
<sequence>MESCEEARELQSCSHSNPEKTPFENPAQLISDLARVTTRGSARFGTLSHHSFFSRHNPHPHRVTHISGLNGSPVCTVNDDWYSNTPLCPHPLIKSQALASGNRTQPLSYSTASGVKHGAALLSEAWQEELKDLATKISLSAPSSSRRGEGESSREEEPPRRKTQYSAQTGRIIPPSSWGAKRRDTPATHRRTATHRPQTTSLGGQELRVLELLCQILQTDSLSLVQQWLLLAGDREKELVLGLLQQAMTDSPNLNQLPFTAQTEPPLNPPTGLTRRKRRLKSLSSAQEALDDIPELIGEAEVLQVRPEEAENISEDSGLHREHSR</sequence>
<evidence type="ECO:0000313" key="2">
    <source>
        <dbReference type="Ensembl" id="ENSPNAP00000001454.1"/>
    </source>
</evidence>
<dbReference type="AlphaFoldDB" id="A0A3B4BSK3"/>
<dbReference type="GeneTree" id="ENSGT00510000048896"/>
<feature type="region of interest" description="Disordered" evidence="1">
    <location>
        <begin position="137"/>
        <end position="201"/>
    </location>
</feature>
<feature type="region of interest" description="Disordered" evidence="1">
    <location>
        <begin position="306"/>
        <end position="325"/>
    </location>
</feature>
<reference evidence="2" key="3">
    <citation type="submission" date="2025-09" db="UniProtKB">
        <authorList>
            <consortium name="Ensembl"/>
        </authorList>
    </citation>
    <scope>IDENTIFICATION</scope>
</reference>
<protein>
    <recommendedName>
        <fullName evidence="4">Thymus, brain and testes associated</fullName>
    </recommendedName>
</protein>
<keyword evidence="3" id="KW-1185">Reference proteome</keyword>
<dbReference type="PANTHER" id="PTHR33772">
    <property type="entry name" value="THYMUS, BRAIN AND TESTES-ASSOCIATED"/>
    <property type="match status" value="1"/>
</dbReference>
<evidence type="ECO:0000256" key="1">
    <source>
        <dbReference type="SAM" id="MobiDB-lite"/>
    </source>
</evidence>
<proteinExistence type="predicted"/>
<dbReference type="RefSeq" id="XP_037399957.1">
    <property type="nucleotide sequence ID" value="XM_037544060.1"/>
</dbReference>
<dbReference type="GeneID" id="108441019"/>
<dbReference type="Pfam" id="PF15256">
    <property type="entry name" value="SPATIAL"/>
    <property type="match status" value="1"/>
</dbReference>
<evidence type="ECO:0008006" key="4">
    <source>
        <dbReference type="Google" id="ProtNLM"/>
    </source>
</evidence>
<reference evidence="2 3" key="1">
    <citation type="submission" date="2020-10" db="EMBL/GenBank/DDBJ databases">
        <title>Pygocentrus nattereri (red-bellied piranha) genome, fPygNat1, primary haplotype.</title>
        <authorList>
            <person name="Myers G."/>
            <person name="Meyer A."/>
            <person name="Karagic N."/>
            <person name="Pippel M."/>
            <person name="Winkler S."/>
            <person name="Tracey A."/>
            <person name="Wood J."/>
            <person name="Formenti G."/>
            <person name="Howe K."/>
            <person name="Fedrigo O."/>
            <person name="Jarvis E.D."/>
        </authorList>
    </citation>
    <scope>NUCLEOTIDE SEQUENCE [LARGE SCALE GENOMIC DNA]</scope>
</reference>
<dbReference type="RefSeq" id="XP_037399956.1">
    <property type="nucleotide sequence ID" value="XM_037544059.1"/>
</dbReference>
<name>A0A3B4BSK3_PYGNA</name>
<feature type="region of interest" description="Disordered" evidence="1">
    <location>
        <begin position="1"/>
        <end position="25"/>
    </location>
</feature>
<organism evidence="2 3">
    <name type="scientific">Pygocentrus nattereri</name>
    <name type="common">Red-bellied piranha</name>
    <dbReference type="NCBI Taxonomy" id="42514"/>
    <lineage>
        <taxon>Eukaryota</taxon>
        <taxon>Metazoa</taxon>
        <taxon>Chordata</taxon>
        <taxon>Craniata</taxon>
        <taxon>Vertebrata</taxon>
        <taxon>Euteleostomi</taxon>
        <taxon>Actinopterygii</taxon>
        <taxon>Neopterygii</taxon>
        <taxon>Teleostei</taxon>
        <taxon>Ostariophysi</taxon>
        <taxon>Characiformes</taxon>
        <taxon>Characoidei</taxon>
        <taxon>Pygocentrus</taxon>
    </lineage>
</organism>